<dbReference type="GO" id="GO:0019706">
    <property type="term" value="F:protein-cysteine S-palmitoyltransferase activity"/>
    <property type="evidence" value="ECO:0007669"/>
    <property type="project" value="UniProtKB-EC"/>
</dbReference>
<evidence type="ECO:0000313" key="14">
    <source>
        <dbReference type="Proteomes" id="UP000009328"/>
    </source>
</evidence>
<dbReference type="HOGENOM" id="CLU_027721_8_0_1"/>
<gene>
    <name evidence="13" type="ORF">BN7_1471</name>
</gene>
<evidence type="ECO:0000256" key="1">
    <source>
        <dbReference type="ARBA" id="ARBA00004141"/>
    </source>
</evidence>
<reference evidence="13 14" key="1">
    <citation type="journal article" date="2012" name="Eukaryot. Cell">
        <title>Draft genome sequence of Wickerhamomyces ciferrii NRRL Y-1031 F-60-10.</title>
        <authorList>
            <person name="Schneider J."/>
            <person name="Andrea H."/>
            <person name="Blom J."/>
            <person name="Jaenicke S."/>
            <person name="Ruckert C."/>
            <person name="Schorsch C."/>
            <person name="Szczepanowski R."/>
            <person name="Farwick M."/>
            <person name="Goesmann A."/>
            <person name="Puhler A."/>
            <person name="Schaffer S."/>
            <person name="Tauch A."/>
            <person name="Kohler T."/>
            <person name="Brinkrolf K."/>
        </authorList>
    </citation>
    <scope>NUCLEOTIDE SEQUENCE [LARGE SCALE GENOMIC DNA]</scope>
    <source>
        <strain evidence="14">ATCC 14091 / BCRC 22168 / CBS 111 / JCM 3599 / NBRC 0793 / NRRL Y-1031 F-60-10</strain>
    </source>
</reference>
<comment type="domain">
    <text evidence="10">The DHHC domain is required for palmitoyltransferase activity.</text>
</comment>
<evidence type="ECO:0000256" key="5">
    <source>
        <dbReference type="ARBA" id="ARBA00023136"/>
    </source>
</evidence>
<organism evidence="13 14">
    <name type="scientific">Wickerhamomyces ciferrii (strain ATCC 14091 / BCRC 22168 / CBS 111 / JCM 3599 / NBRC 0793 / NRRL Y-1031 F-60-10)</name>
    <name type="common">Yeast</name>
    <name type="synonym">Pichia ciferrii</name>
    <dbReference type="NCBI Taxonomy" id="1206466"/>
    <lineage>
        <taxon>Eukaryota</taxon>
        <taxon>Fungi</taxon>
        <taxon>Dikarya</taxon>
        <taxon>Ascomycota</taxon>
        <taxon>Saccharomycotina</taxon>
        <taxon>Saccharomycetes</taxon>
        <taxon>Phaffomycetales</taxon>
        <taxon>Wickerhamomycetaceae</taxon>
        <taxon>Wickerhamomyces</taxon>
    </lineage>
</organism>
<keyword evidence="14" id="KW-1185">Reference proteome</keyword>
<dbReference type="Pfam" id="PF01529">
    <property type="entry name" value="DHHC"/>
    <property type="match status" value="1"/>
</dbReference>
<dbReference type="GO" id="GO:0016020">
    <property type="term" value="C:membrane"/>
    <property type="evidence" value="ECO:0007669"/>
    <property type="project" value="UniProtKB-SubCell"/>
</dbReference>
<dbReference type="EMBL" id="CAIF01000030">
    <property type="protein sequence ID" value="CCH41932.1"/>
    <property type="molecule type" value="Genomic_DNA"/>
</dbReference>
<evidence type="ECO:0000256" key="10">
    <source>
        <dbReference type="RuleBase" id="RU079119"/>
    </source>
</evidence>
<evidence type="ECO:0000259" key="12">
    <source>
        <dbReference type="Pfam" id="PF01529"/>
    </source>
</evidence>
<keyword evidence="5 10" id="KW-0472">Membrane</keyword>
<evidence type="ECO:0000256" key="4">
    <source>
        <dbReference type="ARBA" id="ARBA00022989"/>
    </source>
</evidence>
<feature type="region of interest" description="Disordered" evidence="11">
    <location>
        <begin position="207"/>
        <end position="228"/>
    </location>
</feature>
<keyword evidence="3 10" id="KW-0812">Transmembrane</keyword>
<evidence type="ECO:0000256" key="2">
    <source>
        <dbReference type="ARBA" id="ARBA00022679"/>
    </source>
</evidence>
<feature type="domain" description="Palmitoyltransferase DHHC" evidence="12">
    <location>
        <begin position="1"/>
        <end position="102"/>
    </location>
</feature>
<evidence type="ECO:0000256" key="6">
    <source>
        <dbReference type="ARBA" id="ARBA00023139"/>
    </source>
</evidence>
<proteinExistence type="inferred from homology"/>
<accession>K0KID4</accession>
<keyword evidence="2 10" id="KW-0808">Transferase</keyword>
<dbReference type="InterPro" id="IPR001594">
    <property type="entry name" value="Palmitoyltrfase_DHHC"/>
</dbReference>
<evidence type="ECO:0000256" key="7">
    <source>
        <dbReference type="ARBA" id="ARBA00023288"/>
    </source>
</evidence>
<evidence type="ECO:0000256" key="8">
    <source>
        <dbReference type="ARBA" id="ARBA00023315"/>
    </source>
</evidence>
<comment type="caution">
    <text evidence="13">The sequence shown here is derived from an EMBL/GenBank/DDBJ whole genome shotgun (WGS) entry which is preliminary data.</text>
</comment>
<keyword evidence="4 10" id="KW-1133">Transmembrane helix</keyword>
<dbReference type="Proteomes" id="UP000009328">
    <property type="component" value="Unassembled WGS sequence"/>
</dbReference>
<dbReference type="EC" id="2.3.1.225" evidence="10"/>
<dbReference type="InterPro" id="IPR039859">
    <property type="entry name" value="PFA4/ZDH16/20/ERF2-like"/>
</dbReference>
<feature type="compositionally biased region" description="Basic and acidic residues" evidence="11">
    <location>
        <begin position="219"/>
        <end position="228"/>
    </location>
</feature>
<evidence type="ECO:0000313" key="13">
    <source>
        <dbReference type="EMBL" id="CCH41932.1"/>
    </source>
</evidence>
<dbReference type="eggNOG" id="KOG1314">
    <property type="taxonomic scope" value="Eukaryota"/>
</dbReference>
<evidence type="ECO:0000256" key="9">
    <source>
        <dbReference type="ARBA" id="ARBA00048048"/>
    </source>
</evidence>
<dbReference type="PROSITE" id="PS50216">
    <property type="entry name" value="DHHC"/>
    <property type="match status" value="1"/>
</dbReference>
<name>K0KID4_WICCF</name>
<dbReference type="PANTHER" id="PTHR12246">
    <property type="entry name" value="PALMITOYLTRANSFERASE ZDHHC16"/>
    <property type="match status" value="1"/>
</dbReference>
<comment type="caution">
    <text evidence="10">Lacks conserved residue(s) required for the propagation of feature annotation.</text>
</comment>
<comment type="subcellular location">
    <subcellularLocation>
        <location evidence="1">Membrane</location>
        <topology evidence="1">Multi-pass membrane protein</topology>
    </subcellularLocation>
</comment>
<comment type="catalytic activity">
    <reaction evidence="9 10">
        <text>L-cysteinyl-[protein] + hexadecanoyl-CoA = S-hexadecanoyl-L-cysteinyl-[protein] + CoA</text>
        <dbReference type="Rhea" id="RHEA:36683"/>
        <dbReference type="Rhea" id="RHEA-COMP:10131"/>
        <dbReference type="Rhea" id="RHEA-COMP:11032"/>
        <dbReference type="ChEBI" id="CHEBI:29950"/>
        <dbReference type="ChEBI" id="CHEBI:57287"/>
        <dbReference type="ChEBI" id="CHEBI:57379"/>
        <dbReference type="ChEBI" id="CHEBI:74151"/>
        <dbReference type="EC" id="2.3.1.225"/>
    </reaction>
</comment>
<dbReference type="AlphaFoldDB" id="K0KID4"/>
<keyword evidence="6" id="KW-0564">Palmitate</keyword>
<protein>
    <recommendedName>
        <fullName evidence="10">Palmitoyltransferase</fullName>
        <ecNumber evidence="10">2.3.1.225</ecNumber>
    </recommendedName>
</protein>
<keyword evidence="7" id="KW-0449">Lipoprotein</keyword>
<evidence type="ECO:0000256" key="3">
    <source>
        <dbReference type="ARBA" id="ARBA00022692"/>
    </source>
</evidence>
<dbReference type="InParanoid" id="K0KID4"/>
<feature type="transmembrane region" description="Helical" evidence="10">
    <location>
        <begin position="61"/>
        <end position="87"/>
    </location>
</feature>
<evidence type="ECO:0000256" key="11">
    <source>
        <dbReference type="SAM" id="MobiDB-lite"/>
    </source>
</evidence>
<comment type="similarity">
    <text evidence="10">Belongs to the DHHC palmitoyltransferase family.</text>
</comment>
<dbReference type="STRING" id="1206466.K0KID4"/>
<dbReference type="FunCoup" id="K0KID4">
    <property type="interactions" value="32"/>
</dbReference>
<sequence>MDHHCPWTANCVGHGNMPHFIRFLLWVDYTTGYTLVHLFKRAATYWNDRNLPAYLIDKTPLAATIILIPLSLFVLTTVGILTLRVFYHIMFSGMSQIETWEYERLESQIHTERTRDKIRQNYETIFGKELENVSSWSFSRGSASEDSQSSGSPNFTIDDIVFPYDLNPWKNLIQAFGYPWNWLLPWGGLLGNGLEFPRSEYASIQDQDLGSLPWPPDSGHQDRLSRGDQTDIVQDNETVVTRSSGVYHRNDLNRTEWYNDFGEKLSDFGVDLDAEK</sequence>
<keyword evidence="8 10" id="KW-0012">Acyltransferase</keyword>